<evidence type="ECO:0000313" key="6">
    <source>
        <dbReference type="Proteomes" id="UP000838763"/>
    </source>
</evidence>
<feature type="domain" description="DUF7077" evidence="3">
    <location>
        <begin position="978"/>
        <end position="1033"/>
    </location>
</feature>
<feature type="region of interest" description="Disordered" evidence="1">
    <location>
        <begin position="662"/>
        <end position="709"/>
    </location>
</feature>
<dbReference type="InterPro" id="IPR055505">
    <property type="entry name" value="DUF7077"/>
</dbReference>
<feature type="compositionally biased region" description="Acidic residues" evidence="1">
    <location>
        <begin position="674"/>
        <end position="691"/>
    </location>
</feature>
<dbReference type="GO" id="GO:0034498">
    <property type="term" value="P:early endosome to Golgi transport"/>
    <property type="evidence" value="ECO:0007669"/>
    <property type="project" value="TreeGrafter"/>
</dbReference>
<evidence type="ECO:0000259" key="3">
    <source>
        <dbReference type="Pfam" id="PF23274"/>
    </source>
</evidence>
<feature type="region of interest" description="Disordered" evidence="1">
    <location>
        <begin position="97"/>
        <end position="135"/>
    </location>
</feature>
<keyword evidence="6" id="KW-1185">Reference proteome</keyword>
<dbReference type="OrthoDB" id="10256906at2759"/>
<feature type="region of interest" description="Disordered" evidence="1">
    <location>
        <begin position="551"/>
        <end position="615"/>
    </location>
</feature>
<feature type="domain" description="Trs130 NTS" evidence="4">
    <location>
        <begin position="719"/>
        <end position="810"/>
    </location>
</feature>
<dbReference type="InterPro" id="IPR045126">
    <property type="entry name" value="TRAPPC10/Trs130"/>
</dbReference>
<dbReference type="Pfam" id="PF23274">
    <property type="entry name" value="DUF7077"/>
    <property type="match status" value="1"/>
</dbReference>
<evidence type="ECO:0000256" key="1">
    <source>
        <dbReference type="SAM" id="MobiDB-lite"/>
    </source>
</evidence>
<dbReference type="Pfam" id="PF24965">
    <property type="entry name" value="TRS130_4HB"/>
    <property type="match status" value="1"/>
</dbReference>
<comment type="caution">
    <text evidence="5">The sequence shown here is derived from an EMBL/GenBank/DDBJ whole genome shotgun (WGS) entry which is preliminary data.</text>
</comment>
<dbReference type="EMBL" id="CALLCH030000015">
    <property type="protein sequence ID" value="CAI4216086.1"/>
    <property type="molecule type" value="Genomic_DNA"/>
</dbReference>
<feature type="domain" description="TRAPPC10/Trs130 N-terminal" evidence="2">
    <location>
        <begin position="131"/>
        <end position="433"/>
    </location>
</feature>
<evidence type="ECO:0000259" key="2">
    <source>
        <dbReference type="Pfam" id="PF23036"/>
    </source>
</evidence>
<dbReference type="Pfam" id="PF24967">
    <property type="entry name" value="NTS_TR130"/>
    <property type="match status" value="1"/>
</dbReference>
<organism evidence="5 6">
    <name type="scientific">Parascedosporium putredinis</name>
    <dbReference type="NCBI Taxonomy" id="1442378"/>
    <lineage>
        <taxon>Eukaryota</taxon>
        <taxon>Fungi</taxon>
        <taxon>Dikarya</taxon>
        <taxon>Ascomycota</taxon>
        <taxon>Pezizomycotina</taxon>
        <taxon>Sordariomycetes</taxon>
        <taxon>Hypocreomycetidae</taxon>
        <taxon>Microascales</taxon>
        <taxon>Microascaceae</taxon>
        <taxon>Parascedosporium</taxon>
    </lineage>
</organism>
<reference evidence="5" key="1">
    <citation type="submission" date="2022-11" db="EMBL/GenBank/DDBJ databases">
        <authorList>
            <person name="Scott C."/>
            <person name="Bruce N."/>
        </authorList>
    </citation>
    <scope>NUCLEOTIDE SEQUENCE</scope>
</reference>
<dbReference type="PANTHER" id="PTHR13251">
    <property type="entry name" value="EPILEPSY HOLOPROSENCEPHALY CANDIDATE 1/TMEM1"/>
    <property type="match status" value="1"/>
</dbReference>
<dbReference type="Proteomes" id="UP000838763">
    <property type="component" value="Unassembled WGS sequence"/>
</dbReference>
<proteinExistence type="predicted"/>
<feature type="compositionally biased region" description="Pro residues" evidence="1">
    <location>
        <begin position="590"/>
        <end position="599"/>
    </location>
</feature>
<dbReference type="PANTHER" id="PTHR13251:SF3">
    <property type="entry name" value="TRAFFICKING PROTEIN PARTICLE COMPLEX SUBUNIT 10"/>
    <property type="match status" value="1"/>
</dbReference>
<sequence>MEQSSTSKVTGNKPSILFRRQRPVLARATLLIDLPAVEFFDPHDVYKLAAPGLIPRLPSATSTGNLVVSGEEIDPSQVDAAASRRSASVSTTLDGFQTQAVSGGPTASASADAFESPSASSTQLPQAKARRHQIPGLRRTPYLKVLLVRCDDSDSYKSQSSSKKTSFEGHDAFDWMVVHVVLPNTVAATQPRTSGKGSDTSSESKSSSRWRGGSSTLMEKLQADFNIAGKNQVDRVAQVRTEQDVEFAWQDLVGKLKARILNSFDMRVSRYEEDIKEKDSQRILPGWNFCTFFILKEGLARGFESVGLVEDALVGYDELSVGLDLVIAEQATSGEPESHGGALLPYTQDLKDAIERALALIKSSAGETGDLTTVNLQANDAGSRADGFEDIPIMASKKPYRDMILANNVSLFDFKCYIFARQISLLLRLGNASSTREELVAKLNEQRESVLRGVDPRIPPMAKHVSETENLSRLSEVCRRTLEFIPVASQIMQQDIIAAMQSSRRASDDAEAAAPKKLPPSLSRVVDHAVASFAFSVAQQVLAQTTTKALPIPPSTLATPDGHEPKLSIPEPKTMMHPARTSSLAMAPGSRPPPSPNVFPGPGRSNSVSEPGSSGTAHFLKAGLEELAARRAELYSLCRNVLEKLGRAKGWRDGWSEVPTLPDSIDYSKLEDVSLNDEEEDEDDDDDDDDDPSSRSGGSEESSSEGEKMVWSTTLGDRLLNTALSSKEDFYRLYETLTDKALRHYTVANHTHSIQSCMADLAVLKYQAGEFSDAAIYFHRATPFFGENGWSLLELSMLTMYCRCLKTLEWKEKLVQAILKLLMGAAAAEAEFAEQRSLAKFAAGRPDLSAIKGFVAELLASSKSLPEEVIIPLSNFFLDVDVCSAPVYLDGDAAVGVRGWGPTKEVRLESAGKQVVKPKKSRLTFYGKAVVTGRFKVDQLILENGRLVLSYERDVNQITPMGETIFKNPPILLYAQTRSLNIRLAVAKQTRLDQNNALEIEISTGWNAIKSCELSLKPATGGLRTIAAEAKVRDVASVTLRIEATYATADGGVFTCVKLASAPIALALGVNVQDVFKHHALYSRFTVSTASTGPLRLFKSELVDSEIFESHFGVPPAAPVLVFPKQPATLLYKITRKKKAVRIGPGGTKSSTMYLKLHYSELTEEVDTLLRTTLVEALEGSDAVGRFVRLLVPTVIRHAHEAITAHDLERAALTGRVSTGFVAQINWRRELEGLDQNGAAKTGAVTDVVAFFEAWLRKNKTLQLGSTAAAVDPSSSSSGSRSLVIPVDIPPVPVLVTADIELKGELPFTAQQERGDPPTACVNQLIPAVLRLRWTRMWDTAARAKPGAVGDAAAAAGGDRAR</sequence>
<dbReference type="Pfam" id="PF23036">
    <property type="entry name" value="TRAPPC10_1st"/>
    <property type="match status" value="1"/>
</dbReference>
<dbReference type="InterPro" id="IPR056916">
    <property type="entry name" value="NTS_TR130"/>
</dbReference>
<feature type="compositionally biased region" description="Low complexity" evidence="1">
    <location>
        <begin position="193"/>
        <end position="214"/>
    </location>
</feature>
<dbReference type="InterPro" id="IPR056913">
    <property type="entry name" value="TRAPPC10/Trs130_N"/>
</dbReference>
<evidence type="ECO:0008006" key="7">
    <source>
        <dbReference type="Google" id="ProtNLM"/>
    </source>
</evidence>
<accession>A0A9P1MBZ0</accession>
<feature type="compositionally biased region" description="Polar residues" evidence="1">
    <location>
        <begin position="605"/>
        <end position="615"/>
    </location>
</feature>
<evidence type="ECO:0000259" key="4">
    <source>
        <dbReference type="Pfam" id="PF24967"/>
    </source>
</evidence>
<dbReference type="GO" id="GO:0005829">
    <property type="term" value="C:cytosol"/>
    <property type="evidence" value="ECO:0007669"/>
    <property type="project" value="GOC"/>
</dbReference>
<gene>
    <name evidence="5" type="ORF">PPNO1_LOCUS5751</name>
</gene>
<feature type="compositionally biased region" description="Polar residues" evidence="1">
    <location>
        <begin position="97"/>
        <end position="109"/>
    </location>
</feature>
<dbReference type="GO" id="GO:0006891">
    <property type="term" value="P:intra-Golgi vesicle-mediated transport"/>
    <property type="evidence" value="ECO:0007669"/>
    <property type="project" value="TreeGrafter"/>
</dbReference>
<name>A0A9P1MBZ0_9PEZI</name>
<evidence type="ECO:0000313" key="5">
    <source>
        <dbReference type="EMBL" id="CAI4216086.1"/>
    </source>
</evidence>
<dbReference type="GO" id="GO:1990071">
    <property type="term" value="C:TRAPPII protein complex"/>
    <property type="evidence" value="ECO:0007669"/>
    <property type="project" value="InterPro"/>
</dbReference>
<feature type="region of interest" description="Disordered" evidence="1">
    <location>
        <begin position="187"/>
        <end position="214"/>
    </location>
</feature>
<protein>
    <recommendedName>
        <fullName evidence="7">TMEM1 family protein</fullName>
    </recommendedName>
</protein>